<evidence type="ECO:0000313" key="3">
    <source>
        <dbReference type="Proteomes" id="UP000535182"/>
    </source>
</evidence>
<sequence>MAGVSRRNFLAGAGITAATCAARPLFGLPTAAQSPFKIAVISDEISQDFDHACSVIANDFGLHHVELREMWGKNLQASTDAEIAEALKILAKYNLQVTDIASPLFKVDWPGAPKSQYGSKGDMHGAAETAYKQQDEVLARSISLAKQFKTDKIRCFDFWRLDDVAPYRAAINEKLRATAEIVGQQGLLLVIENEFACNTATGREAAKTLNAIQSPHFALNWDAGNAVMRGELDAFPAGWDALPKNRIHHCHCKNAVKDDTGKIVWSPVDKGYIDWTAQFRALKQVGYRDAVCLETHWRGAGTPEASTRISWAGMKQCLINSGTF</sequence>
<evidence type="ECO:0000313" key="2">
    <source>
        <dbReference type="EMBL" id="MBB5328039.1"/>
    </source>
</evidence>
<reference evidence="2 3" key="1">
    <citation type="submission" date="2020-08" db="EMBL/GenBank/DDBJ databases">
        <title>Genomic Encyclopedia of Type Strains, Phase IV (KMG-V): Genome sequencing to study the core and pangenomes of soil and plant-associated prokaryotes.</title>
        <authorList>
            <person name="Whitman W."/>
        </authorList>
    </citation>
    <scope>NUCLEOTIDE SEQUENCE [LARGE SCALE GENOMIC DNA]</scope>
    <source>
        <strain evidence="2 3">X5P2</strain>
    </source>
</reference>
<dbReference type="EMBL" id="JACHEB010000003">
    <property type="protein sequence ID" value="MBB5328039.1"/>
    <property type="molecule type" value="Genomic_DNA"/>
</dbReference>
<dbReference type="PANTHER" id="PTHR12110">
    <property type="entry name" value="HYDROXYPYRUVATE ISOMERASE"/>
    <property type="match status" value="1"/>
</dbReference>
<comment type="caution">
    <text evidence="2">The sequence shown here is derived from an EMBL/GenBank/DDBJ whole genome shotgun (WGS) entry which is preliminary data.</text>
</comment>
<dbReference type="InterPro" id="IPR006311">
    <property type="entry name" value="TAT_signal"/>
</dbReference>
<name>A0A9X0QD46_9BACT</name>
<dbReference type="Gene3D" id="3.20.20.150">
    <property type="entry name" value="Divalent-metal-dependent TIM barrel enzymes"/>
    <property type="match status" value="1"/>
</dbReference>
<dbReference type="PANTHER" id="PTHR12110:SF41">
    <property type="entry name" value="INOSOSE DEHYDRATASE"/>
    <property type="match status" value="1"/>
</dbReference>
<dbReference type="InterPro" id="IPR036237">
    <property type="entry name" value="Xyl_isomerase-like_sf"/>
</dbReference>
<dbReference type="InterPro" id="IPR050312">
    <property type="entry name" value="IolE/XylAMocC-like"/>
</dbReference>
<dbReference type="Proteomes" id="UP000535182">
    <property type="component" value="Unassembled WGS sequence"/>
</dbReference>
<dbReference type="RefSeq" id="WP_183975178.1">
    <property type="nucleotide sequence ID" value="NZ_JACHEB010000003.1"/>
</dbReference>
<accession>A0A9X0QD46</accession>
<dbReference type="SUPFAM" id="SSF51658">
    <property type="entry name" value="Xylose isomerase-like"/>
    <property type="match status" value="1"/>
</dbReference>
<dbReference type="InterPro" id="IPR013022">
    <property type="entry name" value="Xyl_isomerase-like_TIM-brl"/>
</dbReference>
<protein>
    <submittedName>
        <fullName evidence="2">Sugar phosphate isomerase/epimerase</fullName>
    </submittedName>
</protein>
<dbReference type="AlphaFoldDB" id="A0A9X0QD46"/>
<organism evidence="2 3">
    <name type="scientific">Tunturiibacter gelidiferens</name>
    <dbReference type="NCBI Taxonomy" id="3069689"/>
    <lineage>
        <taxon>Bacteria</taxon>
        <taxon>Pseudomonadati</taxon>
        <taxon>Acidobacteriota</taxon>
        <taxon>Terriglobia</taxon>
        <taxon>Terriglobales</taxon>
        <taxon>Acidobacteriaceae</taxon>
        <taxon>Tunturiibacter</taxon>
    </lineage>
</organism>
<keyword evidence="2" id="KW-0413">Isomerase</keyword>
<feature type="domain" description="Xylose isomerase-like TIM barrel" evidence="1">
    <location>
        <begin position="57"/>
        <end position="309"/>
    </location>
</feature>
<dbReference type="GO" id="GO:0016853">
    <property type="term" value="F:isomerase activity"/>
    <property type="evidence" value="ECO:0007669"/>
    <property type="project" value="UniProtKB-KW"/>
</dbReference>
<dbReference type="Pfam" id="PF01261">
    <property type="entry name" value="AP_endonuc_2"/>
    <property type="match status" value="1"/>
</dbReference>
<keyword evidence="3" id="KW-1185">Reference proteome</keyword>
<gene>
    <name evidence="2" type="ORF">HDF14_001645</name>
</gene>
<evidence type="ECO:0000259" key="1">
    <source>
        <dbReference type="Pfam" id="PF01261"/>
    </source>
</evidence>
<proteinExistence type="predicted"/>
<dbReference type="PROSITE" id="PS51318">
    <property type="entry name" value="TAT"/>
    <property type="match status" value="1"/>
</dbReference>